<dbReference type="RefSeq" id="WP_320942445.1">
    <property type="nucleotide sequence ID" value="NZ_BAABEU010000003.1"/>
</dbReference>
<sequence length="97" mass="10931">METIDVTPTPAEYAAIAERIIYAAYGLDCMELSRYQVIWAWSAAEHAAERIGTPIQDLPRSLGRELLRMYLVRARAVAERPITNDTTFEQLNHPAVA</sequence>
<gene>
    <name evidence="1" type="ORF">SM116_00130</name>
</gene>
<proteinExistence type="predicted"/>
<dbReference type="EMBL" id="CP139368">
    <property type="protein sequence ID" value="WPR89731.1"/>
    <property type="molecule type" value="Genomic_DNA"/>
</dbReference>
<name>A0ABZ0SQZ2_9MICO</name>
<reference evidence="1 2" key="1">
    <citation type="submission" date="2023-11" db="EMBL/GenBank/DDBJ databases">
        <title>Genome sequence of Microbacterium rhizosphaerae KACC 19337.</title>
        <authorList>
            <person name="Choi H."/>
            <person name="Kim S."/>
            <person name="Kim Y."/>
            <person name="Kwon S.-W."/>
            <person name="Heo J."/>
        </authorList>
    </citation>
    <scope>NUCLEOTIDE SEQUENCE [LARGE SCALE GENOMIC DNA]</scope>
    <source>
        <strain evidence="1 2">KACC 19337</strain>
    </source>
</reference>
<evidence type="ECO:0000313" key="1">
    <source>
        <dbReference type="EMBL" id="WPR89731.1"/>
    </source>
</evidence>
<evidence type="ECO:0000313" key="2">
    <source>
        <dbReference type="Proteomes" id="UP001323798"/>
    </source>
</evidence>
<dbReference type="Proteomes" id="UP001323798">
    <property type="component" value="Chromosome"/>
</dbReference>
<keyword evidence="2" id="KW-1185">Reference proteome</keyword>
<organism evidence="1 2">
    <name type="scientific">Microbacterium rhizosphaerae</name>
    <dbReference type="NCBI Taxonomy" id="1678237"/>
    <lineage>
        <taxon>Bacteria</taxon>
        <taxon>Bacillati</taxon>
        <taxon>Actinomycetota</taxon>
        <taxon>Actinomycetes</taxon>
        <taxon>Micrococcales</taxon>
        <taxon>Microbacteriaceae</taxon>
        <taxon>Microbacterium</taxon>
    </lineage>
</organism>
<protein>
    <submittedName>
        <fullName evidence="1">Uncharacterized protein</fullName>
    </submittedName>
</protein>
<accession>A0ABZ0SQZ2</accession>